<name>A0A4U6QMN6_9ACTN</name>
<dbReference type="AlphaFoldDB" id="A0A4U6QMN6"/>
<proteinExistence type="predicted"/>
<comment type="caution">
    <text evidence="1">The sequence shown here is derived from an EMBL/GenBank/DDBJ whole genome shotgun (WGS) entry which is preliminary data.</text>
</comment>
<dbReference type="EMBL" id="SZZH01000001">
    <property type="protein sequence ID" value="TKV61346.1"/>
    <property type="molecule type" value="Genomic_DNA"/>
</dbReference>
<dbReference type="RefSeq" id="WP_137448650.1">
    <property type="nucleotide sequence ID" value="NZ_SZZH01000001.1"/>
</dbReference>
<evidence type="ECO:0000313" key="2">
    <source>
        <dbReference type="Proteomes" id="UP000306985"/>
    </source>
</evidence>
<sequence>MSDLERLTALRDRLEAVLNDAQTTPRDLSTVSREYRMTLAAIADLAPAAKGSPRDEIAARRAKRGAS</sequence>
<accession>A0A4U6QMN6</accession>
<protein>
    <submittedName>
        <fullName evidence="1">Uncharacterized protein</fullName>
    </submittedName>
</protein>
<gene>
    <name evidence="1" type="ORF">FDO65_07035</name>
</gene>
<evidence type="ECO:0000313" key="1">
    <source>
        <dbReference type="EMBL" id="TKV61346.1"/>
    </source>
</evidence>
<organism evidence="1 2">
    <name type="scientific">Nakamurella flava</name>
    <dbReference type="NCBI Taxonomy" id="2576308"/>
    <lineage>
        <taxon>Bacteria</taxon>
        <taxon>Bacillati</taxon>
        <taxon>Actinomycetota</taxon>
        <taxon>Actinomycetes</taxon>
        <taxon>Nakamurellales</taxon>
        <taxon>Nakamurellaceae</taxon>
        <taxon>Nakamurella</taxon>
    </lineage>
</organism>
<dbReference type="Proteomes" id="UP000306985">
    <property type="component" value="Unassembled WGS sequence"/>
</dbReference>
<reference evidence="1 2" key="1">
    <citation type="submission" date="2019-05" db="EMBL/GenBank/DDBJ databases">
        <title>Nakamurella sp. N5BH11, whole genome shotgun sequence.</title>
        <authorList>
            <person name="Tuo L."/>
        </authorList>
    </citation>
    <scope>NUCLEOTIDE SEQUENCE [LARGE SCALE GENOMIC DNA]</scope>
    <source>
        <strain evidence="1 2">N5BH11</strain>
    </source>
</reference>
<dbReference type="OrthoDB" id="5197719at2"/>
<keyword evidence="2" id="KW-1185">Reference proteome</keyword>